<organism evidence="1 2">
    <name type="scientific">Rhodococcus ruber</name>
    <dbReference type="NCBI Taxonomy" id="1830"/>
    <lineage>
        <taxon>Bacteria</taxon>
        <taxon>Bacillati</taxon>
        <taxon>Actinomycetota</taxon>
        <taxon>Actinomycetes</taxon>
        <taxon>Mycobacteriales</taxon>
        <taxon>Nocardiaceae</taxon>
        <taxon>Rhodococcus</taxon>
    </lineage>
</organism>
<dbReference type="InterPro" id="IPR023292">
    <property type="entry name" value="NTP_PyroPHydrolase-like_dom_sf"/>
</dbReference>
<sequence>MTTTTVPDILTGTQLFMEAAQQLPGLGWGDPATRNLRRELLAEEINEYLDADDNDDLVEVVDGLLDITVVAHGSRLAYGRDDTTFLIGIAQRRQWHDRDARRRFRLAIEQSADAYFDAEDRGLLDDALIHLANLVQYAANALDGLVGEDAARACAGEVTRSNLSKIVDGKVLRSDTGKILKPAGFTRPDIAGVLTAAGLV</sequence>
<reference evidence="1 2" key="1">
    <citation type="journal article" date="2014" name="Genome Announc.">
        <title>Draft Genome Sequence of Propane- and Butane-Oxidizing Actinobacterium Rhodococcus ruber IEGM 231.</title>
        <authorList>
            <person name="Ivshina I.B."/>
            <person name="Kuyukina M.S."/>
            <person name="Krivoruchko A.V."/>
            <person name="Barbe V."/>
            <person name="Fischer C."/>
        </authorList>
    </citation>
    <scope>NUCLEOTIDE SEQUENCE [LARGE SCALE GENOMIC DNA]</scope>
</reference>
<dbReference type="Proteomes" id="UP000042997">
    <property type="component" value="Unassembled WGS sequence"/>
</dbReference>
<accession>A0A098BMQ3</accession>
<evidence type="ECO:0000313" key="2">
    <source>
        <dbReference type="Proteomes" id="UP000042997"/>
    </source>
</evidence>
<dbReference type="EMBL" id="CCSD01000056">
    <property type="protein sequence ID" value="CDZ88996.1"/>
    <property type="molecule type" value="Genomic_DNA"/>
</dbReference>
<dbReference type="RefSeq" id="WP_040272071.1">
    <property type="nucleotide sequence ID" value="NZ_JAPWIU010000038.1"/>
</dbReference>
<dbReference type="AlphaFoldDB" id="A0A098BMQ3"/>
<protein>
    <submittedName>
        <fullName evidence="1">Uncharacterized protein</fullName>
    </submittedName>
</protein>
<name>A0A098BMQ3_9NOCA</name>
<proteinExistence type="predicted"/>
<dbReference type="OrthoDB" id="9795188at2"/>
<evidence type="ECO:0000313" key="1">
    <source>
        <dbReference type="EMBL" id="CDZ88996.1"/>
    </source>
</evidence>
<gene>
    <name evidence="1" type="ORF">RHRU231_450163</name>
</gene>
<dbReference type="Gene3D" id="1.10.3420.10">
    <property type="entry name" value="putative ntp pyrophosphohydrolase like domain"/>
    <property type="match status" value="2"/>
</dbReference>